<keyword evidence="3 6" id="KW-0732">Signal</keyword>
<evidence type="ECO:0000256" key="1">
    <source>
        <dbReference type="ARBA" id="ARBA00004442"/>
    </source>
</evidence>
<evidence type="ECO:0000259" key="8">
    <source>
        <dbReference type="Pfam" id="PF14322"/>
    </source>
</evidence>
<dbReference type="InterPro" id="IPR011990">
    <property type="entry name" value="TPR-like_helical_dom_sf"/>
</dbReference>
<evidence type="ECO:0000256" key="6">
    <source>
        <dbReference type="SAM" id="SignalP"/>
    </source>
</evidence>
<dbReference type="AlphaFoldDB" id="A0A1G8A4N9"/>
<dbReference type="Pfam" id="PF07980">
    <property type="entry name" value="SusD_RagB"/>
    <property type="match status" value="1"/>
</dbReference>
<dbReference type="Proteomes" id="UP000199705">
    <property type="component" value="Unassembled WGS sequence"/>
</dbReference>
<keyword evidence="4" id="KW-0472">Membrane</keyword>
<evidence type="ECO:0000313" key="10">
    <source>
        <dbReference type="Proteomes" id="UP000199705"/>
    </source>
</evidence>
<dbReference type="Gene3D" id="1.25.40.390">
    <property type="match status" value="1"/>
</dbReference>
<dbReference type="RefSeq" id="WP_176844470.1">
    <property type="nucleotide sequence ID" value="NZ_FNCG01000007.1"/>
</dbReference>
<keyword evidence="10" id="KW-1185">Reference proteome</keyword>
<dbReference type="GO" id="GO:0009279">
    <property type="term" value="C:cell outer membrane"/>
    <property type="evidence" value="ECO:0007669"/>
    <property type="project" value="UniProtKB-SubCell"/>
</dbReference>
<comment type="subcellular location">
    <subcellularLocation>
        <location evidence="1">Cell outer membrane</location>
    </subcellularLocation>
</comment>
<evidence type="ECO:0000313" key="9">
    <source>
        <dbReference type="EMBL" id="SDH15898.1"/>
    </source>
</evidence>
<dbReference type="InterPro" id="IPR012944">
    <property type="entry name" value="SusD_RagB_dom"/>
</dbReference>
<gene>
    <name evidence="9" type="ORF">SAMN05192573_10792</name>
</gene>
<dbReference type="Pfam" id="PF14322">
    <property type="entry name" value="SusD-like_3"/>
    <property type="match status" value="1"/>
</dbReference>
<dbReference type="EMBL" id="FNCG01000007">
    <property type="protein sequence ID" value="SDH15898.1"/>
    <property type="molecule type" value="Genomic_DNA"/>
</dbReference>
<evidence type="ECO:0000259" key="7">
    <source>
        <dbReference type="Pfam" id="PF07980"/>
    </source>
</evidence>
<reference evidence="10" key="1">
    <citation type="submission" date="2016-10" db="EMBL/GenBank/DDBJ databases">
        <authorList>
            <person name="Varghese N."/>
            <person name="Submissions S."/>
        </authorList>
    </citation>
    <scope>NUCLEOTIDE SEQUENCE [LARGE SCALE GENOMIC DNA]</scope>
    <source>
        <strain evidence="10">Gh-67</strain>
    </source>
</reference>
<feature type="domain" description="SusD-like N-terminal" evidence="8">
    <location>
        <begin position="25"/>
        <end position="227"/>
    </location>
</feature>
<proteinExistence type="inferred from homology"/>
<evidence type="ECO:0000256" key="3">
    <source>
        <dbReference type="ARBA" id="ARBA00022729"/>
    </source>
</evidence>
<keyword evidence="5" id="KW-0998">Cell outer membrane</keyword>
<evidence type="ECO:0000256" key="5">
    <source>
        <dbReference type="ARBA" id="ARBA00023237"/>
    </source>
</evidence>
<comment type="similarity">
    <text evidence="2">Belongs to the SusD family.</text>
</comment>
<feature type="domain" description="RagB/SusD" evidence="7">
    <location>
        <begin position="340"/>
        <end position="452"/>
    </location>
</feature>
<accession>A0A1G8A4N9</accession>
<feature type="signal peptide" evidence="6">
    <location>
        <begin position="1"/>
        <end position="20"/>
    </location>
</feature>
<organism evidence="9 10">
    <name type="scientific">Mucilaginibacter gossypii</name>
    <dbReference type="NCBI Taxonomy" id="551996"/>
    <lineage>
        <taxon>Bacteria</taxon>
        <taxon>Pseudomonadati</taxon>
        <taxon>Bacteroidota</taxon>
        <taxon>Sphingobacteriia</taxon>
        <taxon>Sphingobacteriales</taxon>
        <taxon>Sphingobacteriaceae</taxon>
        <taxon>Mucilaginibacter</taxon>
    </lineage>
</organism>
<feature type="chain" id="PRO_5011432456" evidence="6">
    <location>
        <begin position="21"/>
        <end position="458"/>
    </location>
</feature>
<dbReference type="InterPro" id="IPR033985">
    <property type="entry name" value="SusD-like_N"/>
</dbReference>
<evidence type="ECO:0000256" key="4">
    <source>
        <dbReference type="ARBA" id="ARBA00023136"/>
    </source>
</evidence>
<dbReference type="STRING" id="551996.SAMN05192573_10792"/>
<sequence>MKIHPILQIALLAVACLMCACQNGYLKKAPDKSVLVPETYADFTALMDNMTVFNNSPALQEIGSDDYRTGDAGFTALTSELQKNSYIWAADIYEGQPCPDWNMPYQQVFYANIVLDGLAALKPAAAEQESWNTARGSALFHRAFAFYNLAQLFAAAYDPASAGTLPGIPLRLTADVNVKAGRGNLKQVYDQVIHDLTEADQLLPGQVAYKNRPSKTAAEALLARVLLSMGDYTRAATYATAALSRNHNLTDYNGLDTLAANPFPYIPAADNPEVIFYDKLISYGFSSSTRTTVAPDLFSLYAADDLRRPVFFAGSGPNTYFKGRYTGFRLQLFGGLAVDELFLIRAECLARQGKTGDALADLNTLLKSRWRTGTYQDFTVSSKDELLKKVLLERRKELVFRGIRWSDLRRLNKDPAFATTLSRTVAGKSYTLAPGDKRYLFPIPQQELLANDIEQNER</sequence>
<protein>
    <submittedName>
        <fullName evidence="9">SusD family protein</fullName>
    </submittedName>
</protein>
<dbReference type="PROSITE" id="PS51257">
    <property type="entry name" value="PROKAR_LIPOPROTEIN"/>
    <property type="match status" value="1"/>
</dbReference>
<evidence type="ECO:0000256" key="2">
    <source>
        <dbReference type="ARBA" id="ARBA00006275"/>
    </source>
</evidence>
<dbReference type="SUPFAM" id="SSF48452">
    <property type="entry name" value="TPR-like"/>
    <property type="match status" value="1"/>
</dbReference>
<name>A0A1G8A4N9_9SPHI</name>